<protein>
    <submittedName>
        <fullName evidence="1">Uncharacterized protein</fullName>
    </submittedName>
</protein>
<dbReference type="Proteomes" id="UP000177372">
    <property type="component" value="Unassembled WGS sequence"/>
</dbReference>
<sequence length="88" mass="9910">MTNVPHDGDRLDVDAFDVALATCIRIAPDAKRFLEEVTNAEKSIRRQPGGKFKRTQETVEAEAILRGLRNDSDVIALLDHIRGRFDPH</sequence>
<gene>
    <name evidence="1" type="ORF">A3A39_02820</name>
</gene>
<proteinExistence type="predicted"/>
<dbReference type="EMBL" id="MFLZ01000012">
    <property type="protein sequence ID" value="OGG80183.1"/>
    <property type="molecule type" value="Genomic_DNA"/>
</dbReference>
<evidence type="ECO:0000313" key="2">
    <source>
        <dbReference type="Proteomes" id="UP000177372"/>
    </source>
</evidence>
<reference evidence="1 2" key="1">
    <citation type="journal article" date="2016" name="Nat. Commun.">
        <title>Thousands of microbial genomes shed light on interconnected biogeochemical processes in an aquifer system.</title>
        <authorList>
            <person name="Anantharaman K."/>
            <person name="Brown C.T."/>
            <person name="Hug L.A."/>
            <person name="Sharon I."/>
            <person name="Castelle C.J."/>
            <person name="Probst A.J."/>
            <person name="Thomas B.C."/>
            <person name="Singh A."/>
            <person name="Wilkins M.J."/>
            <person name="Karaoz U."/>
            <person name="Brodie E.L."/>
            <person name="Williams K.H."/>
            <person name="Hubbard S.S."/>
            <person name="Banfield J.F."/>
        </authorList>
    </citation>
    <scope>NUCLEOTIDE SEQUENCE [LARGE SCALE GENOMIC DNA]</scope>
</reference>
<comment type="caution">
    <text evidence="1">The sequence shown here is derived from an EMBL/GenBank/DDBJ whole genome shotgun (WGS) entry which is preliminary data.</text>
</comment>
<evidence type="ECO:0000313" key="1">
    <source>
        <dbReference type="EMBL" id="OGG80183.1"/>
    </source>
</evidence>
<name>A0A1F6F2V8_9BACT</name>
<dbReference type="AlphaFoldDB" id="A0A1F6F2V8"/>
<organism evidence="1 2">
    <name type="scientific">Candidatus Kaiserbacteria bacterium RIFCSPLOWO2_01_FULL_54_13</name>
    <dbReference type="NCBI Taxonomy" id="1798512"/>
    <lineage>
        <taxon>Bacteria</taxon>
        <taxon>Candidatus Kaiseribacteriota</taxon>
    </lineage>
</organism>
<accession>A0A1F6F2V8</accession>